<comment type="caution">
    <text evidence="2">The sequence shown here is derived from an EMBL/GenBank/DDBJ whole genome shotgun (WGS) entry which is preliminary data.</text>
</comment>
<dbReference type="Proteomes" id="UP000585474">
    <property type="component" value="Unassembled WGS sequence"/>
</dbReference>
<evidence type="ECO:0000313" key="3">
    <source>
        <dbReference type="Proteomes" id="UP000585474"/>
    </source>
</evidence>
<gene>
    <name evidence="2" type="ORF">Acr_12g0005300</name>
</gene>
<dbReference type="EMBL" id="BJWL01000012">
    <property type="protein sequence ID" value="GFY97989.1"/>
    <property type="molecule type" value="Genomic_DNA"/>
</dbReference>
<evidence type="ECO:0000313" key="2">
    <source>
        <dbReference type="EMBL" id="GFY97989.1"/>
    </source>
</evidence>
<evidence type="ECO:0000256" key="1">
    <source>
        <dbReference type="SAM" id="MobiDB-lite"/>
    </source>
</evidence>
<feature type="compositionally biased region" description="Basic and acidic residues" evidence="1">
    <location>
        <begin position="12"/>
        <end position="23"/>
    </location>
</feature>
<feature type="compositionally biased region" description="Polar residues" evidence="1">
    <location>
        <begin position="1"/>
        <end position="11"/>
    </location>
</feature>
<feature type="region of interest" description="Disordered" evidence="1">
    <location>
        <begin position="69"/>
        <end position="90"/>
    </location>
</feature>
<dbReference type="AlphaFoldDB" id="A0A7J0FIG6"/>
<protein>
    <submittedName>
        <fullName evidence="2">Uncharacterized protein</fullName>
    </submittedName>
</protein>
<sequence length="170" mass="19285">MVTHESYLSQRVTKETEKKITEKKKNDRIEAQEIMNKTFEGNGLNDLDIVILNNLTLLTVDKLKELEEREQAPREQVIPPPSPPATDNGTLEVKEEEAFIQARSRDEFVSSSVSTSIQQLMDDHWFMETMALHQELLGPSEISDIGYPPEYAAGTSTSENEEKLPKDLHA</sequence>
<feature type="compositionally biased region" description="Basic and acidic residues" evidence="1">
    <location>
        <begin position="160"/>
        <end position="170"/>
    </location>
</feature>
<proteinExistence type="predicted"/>
<feature type="region of interest" description="Disordered" evidence="1">
    <location>
        <begin position="141"/>
        <end position="170"/>
    </location>
</feature>
<feature type="region of interest" description="Disordered" evidence="1">
    <location>
        <begin position="1"/>
        <end position="23"/>
    </location>
</feature>
<name>A0A7J0FIG6_9ERIC</name>
<dbReference type="OrthoDB" id="1163690at2759"/>
<keyword evidence="3" id="KW-1185">Reference proteome</keyword>
<accession>A0A7J0FIG6</accession>
<reference evidence="2 3" key="1">
    <citation type="submission" date="2019-07" db="EMBL/GenBank/DDBJ databases">
        <title>De Novo Assembly of kiwifruit Actinidia rufa.</title>
        <authorList>
            <person name="Sugita-Konishi S."/>
            <person name="Sato K."/>
            <person name="Mori E."/>
            <person name="Abe Y."/>
            <person name="Kisaki G."/>
            <person name="Hamano K."/>
            <person name="Suezawa K."/>
            <person name="Otani M."/>
            <person name="Fukuda T."/>
            <person name="Manabe T."/>
            <person name="Gomi K."/>
            <person name="Tabuchi M."/>
            <person name="Akimitsu K."/>
            <person name="Kataoka I."/>
        </authorList>
    </citation>
    <scope>NUCLEOTIDE SEQUENCE [LARGE SCALE GENOMIC DNA]</scope>
    <source>
        <strain evidence="3">cv. Fuchu</strain>
    </source>
</reference>
<organism evidence="2 3">
    <name type="scientific">Actinidia rufa</name>
    <dbReference type="NCBI Taxonomy" id="165716"/>
    <lineage>
        <taxon>Eukaryota</taxon>
        <taxon>Viridiplantae</taxon>
        <taxon>Streptophyta</taxon>
        <taxon>Embryophyta</taxon>
        <taxon>Tracheophyta</taxon>
        <taxon>Spermatophyta</taxon>
        <taxon>Magnoliopsida</taxon>
        <taxon>eudicotyledons</taxon>
        <taxon>Gunneridae</taxon>
        <taxon>Pentapetalae</taxon>
        <taxon>asterids</taxon>
        <taxon>Ericales</taxon>
        <taxon>Actinidiaceae</taxon>
        <taxon>Actinidia</taxon>
    </lineage>
</organism>